<dbReference type="Gene3D" id="1.20.120.1760">
    <property type="match status" value="1"/>
</dbReference>
<dbReference type="InterPro" id="IPR048254">
    <property type="entry name" value="CDP_ALCOHOL_P_TRANSF_CS"/>
</dbReference>
<evidence type="ECO:0000256" key="1">
    <source>
        <dbReference type="ARBA" id="ARBA00022679"/>
    </source>
</evidence>
<keyword evidence="5" id="KW-1185">Reference proteome</keyword>
<dbReference type="EMBL" id="PVZS01000003">
    <property type="protein sequence ID" value="PSC06506.1"/>
    <property type="molecule type" value="Genomic_DNA"/>
</dbReference>
<dbReference type="Proteomes" id="UP000239772">
    <property type="component" value="Unassembled WGS sequence"/>
</dbReference>
<dbReference type="GO" id="GO:0016780">
    <property type="term" value="F:phosphotransferase activity, for other substituted phosphate groups"/>
    <property type="evidence" value="ECO:0007669"/>
    <property type="project" value="InterPro"/>
</dbReference>
<comment type="similarity">
    <text evidence="2">Belongs to the CDP-alcohol phosphatidyltransferase class-I family.</text>
</comment>
<keyword evidence="3" id="KW-0812">Transmembrane</keyword>
<dbReference type="GO" id="GO:0016020">
    <property type="term" value="C:membrane"/>
    <property type="evidence" value="ECO:0007669"/>
    <property type="project" value="InterPro"/>
</dbReference>
<dbReference type="PROSITE" id="PS00379">
    <property type="entry name" value="CDP_ALCOHOL_P_TRANSF"/>
    <property type="match status" value="1"/>
</dbReference>
<evidence type="ECO:0000256" key="2">
    <source>
        <dbReference type="RuleBase" id="RU003750"/>
    </source>
</evidence>
<feature type="transmembrane region" description="Helical" evidence="3">
    <location>
        <begin position="104"/>
        <end position="125"/>
    </location>
</feature>
<dbReference type="OrthoDB" id="9790577at2"/>
<keyword evidence="3" id="KW-0472">Membrane</keyword>
<feature type="transmembrane region" description="Helical" evidence="3">
    <location>
        <begin position="146"/>
        <end position="166"/>
    </location>
</feature>
<name>A0A2T1HXU1_9HYPH</name>
<dbReference type="GO" id="GO:0008654">
    <property type="term" value="P:phospholipid biosynthetic process"/>
    <property type="evidence" value="ECO:0007669"/>
    <property type="project" value="InterPro"/>
</dbReference>
<evidence type="ECO:0000313" key="4">
    <source>
        <dbReference type="EMBL" id="PSC06506.1"/>
    </source>
</evidence>
<feature type="transmembrane region" description="Helical" evidence="3">
    <location>
        <begin position="200"/>
        <end position="225"/>
    </location>
</feature>
<keyword evidence="3" id="KW-1133">Transmembrane helix</keyword>
<keyword evidence="1 2" id="KW-0808">Transferase</keyword>
<reference evidence="5" key="1">
    <citation type="submission" date="2018-03" db="EMBL/GenBank/DDBJ databases">
        <authorList>
            <person name="Sun L."/>
            <person name="Liu H."/>
            <person name="Chen W."/>
            <person name="Huang K."/>
            <person name="Liu W."/>
            <person name="Gao X."/>
        </authorList>
    </citation>
    <scope>NUCLEOTIDE SEQUENCE [LARGE SCALE GENOMIC DNA]</scope>
    <source>
        <strain evidence="5">SH9</strain>
    </source>
</reference>
<dbReference type="InterPro" id="IPR043130">
    <property type="entry name" value="CDP-OH_PTrfase_TM_dom"/>
</dbReference>
<gene>
    <name evidence="4" type="ORF">SLNSH_04305</name>
</gene>
<feature type="transmembrane region" description="Helical" evidence="3">
    <location>
        <begin position="81"/>
        <end position="98"/>
    </location>
</feature>
<evidence type="ECO:0008006" key="6">
    <source>
        <dbReference type="Google" id="ProtNLM"/>
    </source>
</evidence>
<evidence type="ECO:0000256" key="3">
    <source>
        <dbReference type="SAM" id="Phobius"/>
    </source>
</evidence>
<organism evidence="4 5">
    <name type="scientific">Alsobacter soli</name>
    <dbReference type="NCBI Taxonomy" id="2109933"/>
    <lineage>
        <taxon>Bacteria</taxon>
        <taxon>Pseudomonadati</taxon>
        <taxon>Pseudomonadota</taxon>
        <taxon>Alphaproteobacteria</taxon>
        <taxon>Hyphomicrobiales</taxon>
        <taxon>Alsobacteraceae</taxon>
        <taxon>Alsobacter</taxon>
    </lineage>
</organism>
<feature type="transmembrane region" description="Helical" evidence="3">
    <location>
        <begin position="20"/>
        <end position="37"/>
    </location>
</feature>
<dbReference type="InterPro" id="IPR000462">
    <property type="entry name" value="CDP-OH_P_trans"/>
</dbReference>
<dbReference type="AlphaFoldDB" id="A0A2T1HXU1"/>
<dbReference type="Pfam" id="PF01066">
    <property type="entry name" value="CDP-OH_P_transf"/>
    <property type="match status" value="1"/>
</dbReference>
<proteinExistence type="inferred from homology"/>
<sequence length="256" mass="27945">MLVWIQRFFQMDDATFRFAGWYLGVGLPLLALGLAMSKPRHGGAALRAATDQPSGVVRLGLAIGRGVVRGVARLPVTPNQITVIGLILTALLCALLVVSKNSFWFGSGLIAALLFDTLDGLVARAQGASTRFGGYLDAVVDRYQEAAIYLTVGWVLDQWPVAFLIITGSMLTSYNKARVALEAPTANKDWPDLLEKPIRLFILCVGLIGAPIMAWFLPFALWMLAALTHFTALQRFTRAAFLLRQRDVADRVGMVP</sequence>
<comment type="caution">
    <text evidence="4">The sequence shown here is derived from an EMBL/GenBank/DDBJ whole genome shotgun (WGS) entry which is preliminary data.</text>
</comment>
<accession>A0A2T1HXU1</accession>
<protein>
    <recommendedName>
        <fullName evidence="6">CDP-alcohol phosphatidyltransferase family protein</fullName>
    </recommendedName>
</protein>
<dbReference type="RefSeq" id="WP_106335420.1">
    <property type="nucleotide sequence ID" value="NZ_PVZS01000003.1"/>
</dbReference>
<evidence type="ECO:0000313" key="5">
    <source>
        <dbReference type="Proteomes" id="UP000239772"/>
    </source>
</evidence>